<dbReference type="eggNOG" id="ENOG5030C0D">
    <property type="taxonomic scope" value="Bacteria"/>
</dbReference>
<gene>
    <name evidence="2" type="ORF">CD32_05235</name>
</gene>
<name>A0A0A3IV32_9BACI</name>
<feature type="transmembrane region" description="Helical" evidence="1">
    <location>
        <begin position="39"/>
        <end position="57"/>
    </location>
</feature>
<comment type="caution">
    <text evidence="2">The sequence shown here is derived from an EMBL/GenBank/DDBJ whole genome shotgun (WGS) entry which is preliminary data.</text>
</comment>
<keyword evidence="1" id="KW-1133">Transmembrane helix</keyword>
<dbReference type="Proteomes" id="UP000030437">
    <property type="component" value="Unassembled WGS sequence"/>
</dbReference>
<proteinExistence type="predicted"/>
<dbReference type="RefSeq" id="WP_036152029.1">
    <property type="nucleotide sequence ID" value="NZ_AVCX01000011.1"/>
</dbReference>
<evidence type="ECO:0000256" key="1">
    <source>
        <dbReference type="SAM" id="Phobius"/>
    </source>
</evidence>
<organism evidence="2 3">
    <name type="scientific">Lysinibacillus odysseyi 34hs-1 = NBRC 100172</name>
    <dbReference type="NCBI Taxonomy" id="1220589"/>
    <lineage>
        <taxon>Bacteria</taxon>
        <taxon>Bacillati</taxon>
        <taxon>Bacillota</taxon>
        <taxon>Bacilli</taxon>
        <taxon>Bacillales</taxon>
        <taxon>Bacillaceae</taxon>
        <taxon>Lysinibacillus</taxon>
    </lineage>
</organism>
<keyword evidence="3" id="KW-1185">Reference proteome</keyword>
<dbReference type="STRING" id="1220589.CD32_05235"/>
<keyword evidence="2" id="KW-0808">Transferase</keyword>
<evidence type="ECO:0000313" key="3">
    <source>
        <dbReference type="Proteomes" id="UP000030437"/>
    </source>
</evidence>
<dbReference type="OrthoDB" id="2454149at2"/>
<reference evidence="2 3" key="1">
    <citation type="submission" date="2014-02" db="EMBL/GenBank/DDBJ databases">
        <title>Draft genome sequence of Lysinibacillus odysseyi NBRC 100172.</title>
        <authorList>
            <person name="Zhang F."/>
            <person name="Wang G."/>
            <person name="Zhang L."/>
        </authorList>
    </citation>
    <scope>NUCLEOTIDE SEQUENCE [LARGE SCALE GENOMIC DNA]</scope>
    <source>
        <strain evidence="2 3">NBRC 100172</strain>
    </source>
</reference>
<keyword evidence="2" id="KW-0012">Acyltransferase</keyword>
<keyword evidence="1" id="KW-0472">Membrane</keyword>
<feature type="transmembrane region" description="Helical" evidence="1">
    <location>
        <begin position="7"/>
        <end position="27"/>
    </location>
</feature>
<dbReference type="AlphaFoldDB" id="A0A0A3IV32"/>
<dbReference type="EMBL" id="JPVP01000050">
    <property type="protein sequence ID" value="KGR86743.1"/>
    <property type="molecule type" value="Genomic_DNA"/>
</dbReference>
<protein>
    <submittedName>
        <fullName evidence="2">Acyltransferase</fullName>
    </submittedName>
</protein>
<sequence>MKFYKKRLKFVIPLTAIVTISSAFMLFNRYPEVPSLHKFLILVGAGLFTAVISYFLFPQPGDNPNDTGPY</sequence>
<evidence type="ECO:0000313" key="2">
    <source>
        <dbReference type="EMBL" id="KGR86743.1"/>
    </source>
</evidence>
<keyword evidence="1" id="KW-0812">Transmembrane</keyword>
<dbReference type="GO" id="GO:0016746">
    <property type="term" value="F:acyltransferase activity"/>
    <property type="evidence" value="ECO:0007669"/>
    <property type="project" value="UniProtKB-KW"/>
</dbReference>
<accession>A0A0A3IV32</accession>